<dbReference type="Pfam" id="PF04149">
    <property type="entry name" value="DUF397"/>
    <property type="match status" value="1"/>
</dbReference>
<dbReference type="Proteomes" id="UP000230407">
    <property type="component" value="Unassembled WGS sequence"/>
</dbReference>
<keyword evidence="3" id="KW-1185">Reference proteome</keyword>
<accession>A0A2M8M4Q5</accession>
<protein>
    <submittedName>
        <fullName evidence="2">DUF397 domain-containing protein</fullName>
    </submittedName>
</protein>
<reference evidence="2 3" key="1">
    <citation type="submission" date="2017-11" db="EMBL/GenBank/DDBJ databases">
        <title>Streptomyces carmine sp. nov., a novel actinomycete isolated from Sophora alopecuroides in Xinjiang, China.</title>
        <authorList>
            <person name="Wang Y."/>
            <person name="Luo X."/>
            <person name="Wan C."/>
            <person name="Zhang L."/>
        </authorList>
    </citation>
    <scope>NUCLEOTIDE SEQUENCE [LARGE SCALE GENOMIC DNA]</scope>
    <source>
        <strain evidence="2 3">TRM SA0054</strain>
    </source>
</reference>
<evidence type="ECO:0000313" key="3">
    <source>
        <dbReference type="Proteomes" id="UP000230407"/>
    </source>
</evidence>
<dbReference type="InterPro" id="IPR007278">
    <property type="entry name" value="DUF397"/>
</dbReference>
<evidence type="ECO:0000313" key="2">
    <source>
        <dbReference type="EMBL" id="PJE99180.1"/>
    </source>
</evidence>
<gene>
    <name evidence="2" type="ORF">CUT44_06240</name>
</gene>
<dbReference type="AlphaFoldDB" id="A0A2M8M4Q5"/>
<dbReference type="RefSeq" id="WP_100201155.1">
    <property type="nucleotide sequence ID" value="NZ_PGGW01000018.1"/>
</dbReference>
<evidence type="ECO:0000259" key="1">
    <source>
        <dbReference type="Pfam" id="PF04149"/>
    </source>
</evidence>
<organism evidence="2 3">
    <name type="scientific">Streptomyces carminius</name>
    <dbReference type="NCBI Taxonomy" id="2665496"/>
    <lineage>
        <taxon>Bacteria</taxon>
        <taxon>Bacillati</taxon>
        <taxon>Actinomycetota</taxon>
        <taxon>Actinomycetes</taxon>
        <taxon>Kitasatosporales</taxon>
        <taxon>Streptomycetaceae</taxon>
        <taxon>Streptomyces</taxon>
    </lineage>
</organism>
<sequence length="70" mass="7344">MRPAIPGIPEASWFKSSYSGAGATECVETALIRDGVAVRDSKEPGRGLVTFTADAWQAFAGDIRAGAEET</sequence>
<proteinExistence type="predicted"/>
<dbReference type="EMBL" id="PGGW01000018">
    <property type="protein sequence ID" value="PJE99180.1"/>
    <property type="molecule type" value="Genomic_DNA"/>
</dbReference>
<comment type="caution">
    <text evidence="2">The sequence shown here is derived from an EMBL/GenBank/DDBJ whole genome shotgun (WGS) entry which is preliminary data.</text>
</comment>
<name>A0A2M8M4Q5_9ACTN</name>
<feature type="domain" description="DUF397" evidence="1">
    <location>
        <begin position="11"/>
        <end position="64"/>
    </location>
</feature>